<dbReference type="EMBL" id="PYGF01000001">
    <property type="protein sequence ID" value="PSL07746.1"/>
    <property type="molecule type" value="Genomic_DNA"/>
</dbReference>
<protein>
    <submittedName>
        <fullName evidence="1">Gluconate 2-dehydrogenase subunit 3-like protein</fullName>
    </submittedName>
</protein>
<dbReference type="Pfam" id="PF13618">
    <property type="entry name" value="Gluconate_2-dh3"/>
    <property type="match status" value="1"/>
</dbReference>
<evidence type="ECO:0000313" key="2">
    <source>
        <dbReference type="Proteomes" id="UP000240708"/>
    </source>
</evidence>
<comment type="caution">
    <text evidence="1">The sequence shown here is derived from an EMBL/GenBank/DDBJ whole genome shotgun (WGS) entry which is preliminary data.</text>
</comment>
<dbReference type="InterPro" id="IPR027056">
    <property type="entry name" value="Gluconate_2DH_su3"/>
</dbReference>
<name>A0A2P8EE36_9BACT</name>
<gene>
    <name evidence="1" type="ORF">CLV48_101684</name>
</gene>
<accession>A0A2P8EE36</accession>
<dbReference type="AlphaFoldDB" id="A0A2P8EE36"/>
<dbReference type="Proteomes" id="UP000240708">
    <property type="component" value="Unassembled WGS sequence"/>
</dbReference>
<organism evidence="1 2">
    <name type="scientific">Cecembia rubra</name>
    <dbReference type="NCBI Taxonomy" id="1485585"/>
    <lineage>
        <taxon>Bacteria</taxon>
        <taxon>Pseudomonadati</taxon>
        <taxon>Bacteroidota</taxon>
        <taxon>Cytophagia</taxon>
        <taxon>Cytophagales</taxon>
        <taxon>Cyclobacteriaceae</taxon>
        <taxon>Cecembia</taxon>
    </lineage>
</organism>
<proteinExistence type="predicted"/>
<sequence>MMKSLAITVWGMMAFPGCKPGEIMDENVLVKSLPLTEKQRLNLEKMVDTFLPETDTLGAVQLNIHRFLDKLIANCYPEEEQKLFVNGLDLLEGIAQDTFLKSFDSLGISDRENILLGLDNEDADEGKSFFDFSKEQVILAFTSSEYFLTNYTNYEMIPGGYDGCVDVPEVPFKV</sequence>
<keyword evidence="2" id="KW-1185">Reference proteome</keyword>
<evidence type="ECO:0000313" key="1">
    <source>
        <dbReference type="EMBL" id="PSL07746.1"/>
    </source>
</evidence>
<reference evidence="1 2" key="1">
    <citation type="submission" date="2018-03" db="EMBL/GenBank/DDBJ databases">
        <title>Genomic Encyclopedia of Archaeal and Bacterial Type Strains, Phase II (KMG-II): from individual species to whole genera.</title>
        <authorList>
            <person name="Goeker M."/>
        </authorList>
    </citation>
    <scope>NUCLEOTIDE SEQUENCE [LARGE SCALE GENOMIC DNA]</scope>
    <source>
        <strain evidence="1 2">DSM 28057</strain>
    </source>
</reference>